<dbReference type="InterPro" id="IPR005467">
    <property type="entry name" value="His_kinase_dom"/>
</dbReference>
<dbReference type="CDD" id="cd00082">
    <property type="entry name" value="HisKA"/>
    <property type="match status" value="1"/>
</dbReference>
<dbReference type="Pfam" id="PF05227">
    <property type="entry name" value="CHASE3"/>
    <property type="match status" value="1"/>
</dbReference>
<keyword evidence="5" id="KW-0808">Transferase</keyword>
<dbReference type="Gene3D" id="1.10.287.130">
    <property type="match status" value="1"/>
</dbReference>
<evidence type="ECO:0000256" key="6">
    <source>
        <dbReference type="ARBA" id="ARBA00022692"/>
    </source>
</evidence>
<comment type="caution">
    <text evidence="13">The sequence shown here is derived from an EMBL/GenBank/DDBJ whole genome shotgun (WGS) entry which is preliminary data.</text>
</comment>
<dbReference type="Proteomes" id="UP001501237">
    <property type="component" value="Unassembled WGS sequence"/>
</dbReference>
<dbReference type="Gene3D" id="3.30.565.10">
    <property type="entry name" value="Histidine kinase-like ATPase, C-terminal domain"/>
    <property type="match status" value="1"/>
</dbReference>
<keyword evidence="7 13" id="KW-0418">Kinase</keyword>
<dbReference type="SMART" id="SM00388">
    <property type="entry name" value="HisKA"/>
    <property type="match status" value="1"/>
</dbReference>
<dbReference type="CDD" id="cd06225">
    <property type="entry name" value="HAMP"/>
    <property type="match status" value="1"/>
</dbReference>
<evidence type="ECO:0000256" key="9">
    <source>
        <dbReference type="ARBA" id="ARBA00023012"/>
    </source>
</evidence>
<keyword evidence="10" id="KW-0472">Membrane</keyword>
<evidence type="ECO:0000256" key="7">
    <source>
        <dbReference type="ARBA" id="ARBA00022777"/>
    </source>
</evidence>
<evidence type="ECO:0000256" key="10">
    <source>
        <dbReference type="SAM" id="Phobius"/>
    </source>
</evidence>
<evidence type="ECO:0000313" key="14">
    <source>
        <dbReference type="Proteomes" id="UP001501237"/>
    </source>
</evidence>
<dbReference type="InterPro" id="IPR003661">
    <property type="entry name" value="HisK_dim/P_dom"/>
</dbReference>
<dbReference type="Pfam" id="PF00512">
    <property type="entry name" value="HisKA"/>
    <property type="match status" value="1"/>
</dbReference>
<keyword evidence="6 10" id="KW-0812">Transmembrane</keyword>
<name>A0ABP6Q2T9_9ACTN</name>
<dbReference type="InterPro" id="IPR007891">
    <property type="entry name" value="CHASE3"/>
</dbReference>
<dbReference type="InterPro" id="IPR036890">
    <property type="entry name" value="HATPase_C_sf"/>
</dbReference>
<comment type="subcellular location">
    <subcellularLocation>
        <location evidence="2">Cell membrane</location>
    </subcellularLocation>
</comment>
<evidence type="ECO:0000259" key="12">
    <source>
        <dbReference type="PROSITE" id="PS50885"/>
    </source>
</evidence>
<accession>A0ABP6Q2T9</accession>
<evidence type="ECO:0000259" key="11">
    <source>
        <dbReference type="PROSITE" id="PS50109"/>
    </source>
</evidence>
<dbReference type="SUPFAM" id="SSF47384">
    <property type="entry name" value="Homodimeric domain of signal transducing histidine kinase"/>
    <property type="match status" value="1"/>
</dbReference>
<dbReference type="PANTHER" id="PTHR43304:SF1">
    <property type="entry name" value="PAC DOMAIN-CONTAINING PROTEIN"/>
    <property type="match status" value="1"/>
</dbReference>
<keyword evidence="14" id="KW-1185">Reference proteome</keyword>
<evidence type="ECO:0000256" key="8">
    <source>
        <dbReference type="ARBA" id="ARBA00022989"/>
    </source>
</evidence>
<dbReference type="SUPFAM" id="SSF55874">
    <property type="entry name" value="ATPase domain of HSP90 chaperone/DNA topoisomerase II/histidine kinase"/>
    <property type="match status" value="1"/>
</dbReference>
<feature type="transmembrane region" description="Helical" evidence="10">
    <location>
        <begin position="14"/>
        <end position="37"/>
    </location>
</feature>
<dbReference type="InterPro" id="IPR003660">
    <property type="entry name" value="HAMP_dom"/>
</dbReference>
<keyword evidence="8 10" id="KW-1133">Transmembrane helix</keyword>
<evidence type="ECO:0000256" key="3">
    <source>
        <dbReference type="ARBA" id="ARBA00012438"/>
    </source>
</evidence>
<dbReference type="InterPro" id="IPR052162">
    <property type="entry name" value="Sensor_kinase/Photoreceptor"/>
</dbReference>
<keyword evidence="4" id="KW-0597">Phosphoprotein</keyword>
<dbReference type="SMART" id="SM00387">
    <property type="entry name" value="HATPase_c"/>
    <property type="match status" value="1"/>
</dbReference>
<keyword evidence="9" id="KW-0902">Two-component regulatory system</keyword>
<protein>
    <recommendedName>
        <fullName evidence="3">histidine kinase</fullName>
        <ecNumber evidence="3">2.7.13.3</ecNumber>
    </recommendedName>
</protein>
<feature type="domain" description="HAMP" evidence="12">
    <location>
        <begin position="211"/>
        <end position="263"/>
    </location>
</feature>
<dbReference type="Pfam" id="PF02518">
    <property type="entry name" value="HATPase_c"/>
    <property type="match status" value="1"/>
</dbReference>
<feature type="transmembrane region" description="Helical" evidence="10">
    <location>
        <begin position="189"/>
        <end position="213"/>
    </location>
</feature>
<dbReference type="PROSITE" id="PS50885">
    <property type="entry name" value="HAMP"/>
    <property type="match status" value="1"/>
</dbReference>
<proteinExistence type="predicted"/>
<dbReference type="InterPro" id="IPR036097">
    <property type="entry name" value="HisK_dim/P_sf"/>
</dbReference>
<comment type="catalytic activity">
    <reaction evidence="1">
        <text>ATP + protein L-histidine = ADP + protein N-phospho-L-histidine.</text>
        <dbReference type="EC" id="2.7.13.3"/>
    </reaction>
</comment>
<organism evidence="13 14">
    <name type="scientific">Actinocorallia longicatena</name>
    <dbReference type="NCBI Taxonomy" id="111803"/>
    <lineage>
        <taxon>Bacteria</taxon>
        <taxon>Bacillati</taxon>
        <taxon>Actinomycetota</taxon>
        <taxon>Actinomycetes</taxon>
        <taxon>Streptosporangiales</taxon>
        <taxon>Thermomonosporaceae</taxon>
        <taxon>Actinocorallia</taxon>
    </lineage>
</organism>
<evidence type="ECO:0000256" key="4">
    <source>
        <dbReference type="ARBA" id="ARBA00022553"/>
    </source>
</evidence>
<evidence type="ECO:0000256" key="5">
    <source>
        <dbReference type="ARBA" id="ARBA00022679"/>
    </source>
</evidence>
<evidence type="ECO:0000256" key="1">
    <source>
        <dbReference type="ARBA" id="ARBA00000085"/>
    </source>
</evidence>
<dbReference type="PRINTS" id="PR00344">
    <property type="entry name" value="BCTRLSENSOR"/>
</dbReference>
<dbReference type="PROSITE" id="PS50109">
    <property type="entry name" value="HIS_KIN"/>
    <property type="match status" value="1"/>
</dbReference>
<gene>
    <name evidence="13" type="ORF">GCM10010468_14060</name>
</gene>
<evidence type="ECO:0000313" key="13">
    <source>
        <dbReference type="EMBL" id="GAA3201054.1"/>
    </source>
</evidence>
<dbReference type="Gene3D" id="6.10.340.10">
    <property type="match status" value="1"/>
</dbReference>
<dbReference type="SMART" id="SM00304">
    <property type="entry name" value="HAMP"/>
    <property type="match status" value="1"/>
</dbReference>
<dbReference type="InterPro" id="IPR003594">
    <property type="entry name" value="HATPase_dom"/>
</dbReference>
<dbReference type="Pfam" id="PF00672">
    <property type="entry name" value="HAMP"/>
    <property type="match status" value="1"/>
</dbReference>
<dbReference type="EC" id="2.7.13.3" evidence="3"/>
<dbReference type="PANTHER" id="PTHR43304">
    <property type="entry name" value="PHYTOCHROME-LIKE PROTEIN CPH1"/>
    <property type="match status" value="1"/>
</dbReference>
<dbReference type="InterPro" id="IPR004358">
    <property type="entry name" value="Sig_transdc_His_kin-like_C"/>
</dbReference>
<reference evidence="14" key="1">
    <citation type="journal article" date="2019" name="Int. J. Syst. Evol. Microbiol.">
        <title>The Global Catalogue of Microorganisms (GCM) 10K type strain sequencing project: providing services to taxonomists for standard genome sequencing and annotation.</title>
        <authorList>
            <consortium name="The Broad Institute Genomics Platform"/>
            <consortium name="The Broad Institute Genome Sequencing Center for Infectious Disease"/>
            <person name="Wu L."/>
            <person name="Ma J."/>
        </authorList>
    </citation>
    <scope>NUCLEOTIDE SEQUENCE [LARGE SCALE GENOMIC DNA]</scope>
    <source>
        <strain evidence="14">JCM 9377</strain>
    </source>
</reference>
<feature type="domain" description="Histidine kinase" evidence="11">
    <location>
        <begin position="292"/>
        <end position="503"/>
    </location>
</feature>
<dbReference type="EMBL" id="BAAAUV010000003">
    <property type="protein sequence ID" value="GAA3201054.1"/>
    <property type="molecule type" value="Genomic_DNA"/>
</dbReference>
<evidence type="ECO:0000256" key="2">
    <source>
        <dbReference type="ARBA" id="ARBA00004236"/>
    </source>
</evidence>
<dbReference type="GO" id="GO:0016301">
    <property type="term" value="F:kinase activity"/>
    <property type="evidence" value="ECO:0007669"/>
    <property type="project" value="UniProtKB-KW"/>
</dbReference>
<sequence length="504" mass="55213">MEGLMGRRLTVRQWFLVIFAVIGALVATASVLGGLVLSRTATSTDHLVDDLTPARIEALRLQSAQLDQETGLRGYILTGEADALTPYRQGIENEKKALLRLDELIGHEDGLGTDLDAVTASAAAWRRDYAEPMIATVRAKGTVSATTSAAGKSSFDGLRATWDVQNRHLTEEVRAARDDLSEMFRIRNIVFAAMPIAFLLAAFLVLLILNYAVGRPLAALRDSSRRVASGEFDHAIEGRGPADLRSLAADVEAMRARIVTELGGATDRERVLDDQAAELRRSNAELEQFAYVASHDLQEPLRKVVSFCQMIERRYADKLDDRGLQYIGFAVDGASRMQVLINDLLAFSRVGRLNDEKDEVPLGETLAKAIDNLSTTIEESGARVTLPDDLPAVHGNRTLLTQLWQNLIGNSIKFRSGPEPSVTVEWDGASEFTVTDDGIGIDPEFSDKIFVIFQRLHTRDAYTGTGIGLALCKKIVEHHGGVIRLDPSYTGGTRIRFTLPEGTP</sequence>